<feature type="binding site" evidence="10">
    <location>
        <position position="335"/>
    </location>
    <ligand>
        <name>Zn(2+)</name>
        <dbReference type="ChEBI" id="CHEBI:29105"/>
    </ligand>
</feature>
<feature type="domain" description="EngC GTPase" evidence="12">
    <location>
        <begin position="148"/>
        <end position="297"/>
    </location>
</feature>
<feature type="region of interest" description="Disordered" evidence="11">
    <location>
        <begin position="376"/>
        <end position="406"/>
    </location>
</feature>
<comment type="subcellular location">
    <subcellularLocation>
        <location evidence="10">Cytoplasm</location>
    </subcellularLocation>
</comment>
<feature type="region of interest" description="Disordered" evidence="11">
    <location>
        <begin position="1"/>
        <end position="40"/>
    </location>
</feature>
<name>A0ABQ3S961_9ACTN</name>
<keyword evidence="8 10" id="KW-0694">RNA-binding</keyword>
<evidence type="ECO:0000256" key="8">
    <source>
        <dbReference type="ARBA" id="ARBA00022884"/>
    </source>
</evidence>
<evidence type="ECO:0000256" key="1">
    <source>
        <dbReference type="ARBA" id="ARBA00022490"/>
    </source>
</evidence>
<sequence length="406" mass="42778">MTFPASSAASTSSSTSSSASLSASPVAASPAVPAASDAPAAPHPLAPYGWDADREAEFAPHAAQGLLPGRVVRVDRGLCDVVTPHGTVRADTEFVVPRDPMRVVCTGDWVAVDPEGRDPRYVRTLLSRRTAFVRSTSSKRSEGQILAANVDHAVVAMSLAVELDLGRVERFLALAWESGAQPVVVLTKADLVPDPVALSYLVEDVEASAPGVPVLTVCARDGVGVGELAGLVHRGTSVLLGASGAGKSTLANALVGADVMGVQATRDMDGKGRHTTTTRNLLPLPGGGVLIDTPGLRGVGLYDAGTGVGQVFSEIEEFARDCRFHDCAHEAEPGCAVRAAVEDGELPQRRLESYRKLVRENQWIVAKSDARMRADVRQDWKRKQAVGRAAGEAKRGRGPWRPAPPR</sequence>
<evidence type="ECO:0000256" key="5">
    <source>
        <dbReference type="ARBA" id="ARBA00022741"/>
    </source>
</evidence>
<dbReference type="InterPro" id="IPR027417">
    <property type="entry name" value="P-loop_NTPase"/>
</dbReference>
<dbReference type="CDD" id="cd01854">
    <property type="entry name" value="YjeQ_EngC"/>
    <property type="match status" value="1"/>
</dbReference>
<dbReference type="Proteomes" id="UP000649259">
    <property type="component" value="Unassembled WGS sequence"/>
</dbReference>
<evidence type="ECO:0000256" key="3">
    <source>
        <dbReference type="ARBA" id="ARBA00022723"/>
    </source>
</evidence>
<dbReference type="InterPro" id="IPR004881">
    <property type="entry name" value="Ribosome_biogen_GTPase_RsgA"/>
</dbReference>
<comment type="cofactor">
    <cofactor evidence="10">
        <name>Zn(2+)</name>
        <dbReference type="ChEBI" id="CHEBI:29105"/>
    </cofactor>
    <text evidence="10">Binds 1 zinc ion per subunit.</text>
</comment>
<gene>
    <name evidence="14" type="primary">rsgA_1</name>
    <name evidence="10" type="synonym">rsgA</name>
    <name evidence="14" type="ORF">Saso_63210</name>
</gene>
<evidence type="ECO:0000259" key="12">
    <source>
        <dbReference type="PROSITE" id="PS50936"/>
    </source>
</evidence>
<dbReference type="NCBIfam" id="TIGR00157">
    <property type="entry name" value="ribosome small subunit-dependent GTPase A"/>
    <property type="match status" value="1"/>
</dbReference>
<keyword evidence="7 10" id="KW-0862">Zinc</keyword>
<dbReference type="Pfam" id="PF03193">
    <property type="entry name" value="RsgA_GTPase"/>
    <property type="match status" value="1"/>
</dbReference>
<dbReference type="InterPro" id="IPR030378">
    <property type="entry name" value="G_CP_dom"/>
</dbReference>
<dbReference type="SUPFAM" id="SSF52540">
    <property type="entry name" value="P-loop containing nucleoside triphosphate hydrolases"/>
    <property type="match status" value="1"/>
</dbReference>
<dbReference type="EC" id="3.6.1.-" evidence="10"/>
<organism evidence="14 15">
    <name type="scientific">Streptomyces asoensis</name>
    <dbReference type="NCBI Taxonomy" id="249586"/>
    <lineage>
        <taxon>Bacteria</taxon>
        <taxon>Bacillati</taxon>
        <taxon>Actinomycetota</taxon>
        <taxon>Actinomycetes</taxon>
        <taxon>Kitasatosporales</taxon>
        <taxon>Streptomycetaceae</taxon>
        <taxon>Streptomyces</taxon>
    </lineage>
</organism>
<evidence type="ECO:0000256" key="2">
    <source>
        <dbReference type="ARBA" id="ARBA00022517"/>
    </source>
</evidence>
<dbReference type="PROSITE" id="PS51721">
    <property type="entry name" value="G_CP"/>
    <property type="match status" value="1"/>
</dbReference>
<feature type="binding site" evidence="10">
    <location>
        <position position="327"/>
    </location>
    <ligand>
        <name>Zn(2+)</name>
        <dbReference type="ChEBI" id="CHEBI:29105"/>
    </ligand>
</feature>
<reference evidence="15" key="1">
    <citation type="submission" date="2023-07" db="EMBL/GenBank/DDBJ databases">
        <title>Whole genome shotgun sequence of Streptomyces cacaoi subsp. asoensis NBRC 13813.</title>
        <authorList>
            <person name="Komaki H."/>
            <person name="Tamura T."/>
        </authorList>
    </citation>
    <scope>NUCLEOTIDE SEQUENCE [LARGE SCALE GENOMIC DNA]</scope>
    <source>
        <strain evidence="15">NBRC 13813</strain>
    </source>
</reference>
<dbReference type="InterPro" id="IPR010914">
    <property type="entry name" value="RsgA_GTPase_dom"/>
</dbReference>
<keyword evidence="1 10" id="KW-0963">Cytoplasm</keyword>
<evidence type="ECO:0000259" key="13">
    <source>
        <dbReference type="PROSITE" id="PS51721"/>
    </source>
</evidence>
<dbReference type="PROSITE" id="PS50936">
    <property type="entry name" value="ENGC_GTPASE"/>
    <property type="match status" value="1"/>
</dbReference>
<evidence type="ECO:0000256" key="6">
    <source>
        <dbReference type="ARBA" id="ARBA00022801"/>
    </source>
</evidence>
<feature type="binding site" evidence="10">
    <location>
        <begin position="241"/>
        <end position="249"/>
    </location>
    <ligand>
        <name>GTP</name>
        <dbReference type="ChEBI" id="CHEBI:37565"/>
    </ligand>
</feature>
<dbReference type="PANTHER" id="PTHR32120:SF10">
    <property type="entry name" value="SMALL RIBOSOMAL SUBUNIT BIOGENESIS GTPASE RSGA"/>
    <property type="match status" value="1"/>
</dbReference>
<comment type="caution">
    <text evidence="14">The sequence shown here is derived from an EMBL/GenBank/DDBJ whole genome shotgun (WGS) entry which is preliminary data.</text>
</comment>
<keyword evidence="2 10" id="KW-0690">Ribosome biogenesis</keyword>
<keyword evidence="4 10" id="KW-0699">rRNA-binding</keyword>
<comment type="subunit">
    <text evidence="10">Monomer. Associates with 30S ribosomal subunit, binds 16S rRNA.</text>
</comment>
<keyword evidence="5 10" id="KW-0547">Nucleotide-binding</keyword>
<protein>
    <recommendedName>
        <fullName evidence="10">Small ribosomal subunit biogenesis GTPase RsgA</fullName>
        <ecNumber evidence="10">3.6.1.-</ecNumber>
    </recommendedName>
</protein>
<proteinExistence type="inferred from homology"/>
<comment type="function">
    <text evidence="10">One of several proteins that assist in the late maturation steps of the functional core of the 30S ribosomal subunit. Helps release RbfA from mature subunits. May play a role in the assembly of ribosomal proteins into the subunit. Circularly permuted GTPase that catalyzes slow GTP hydrolysis, GTPase activity is stimulated by the 30S ribosomal subunit.</text>
</comment>
<comment type="similarity">
    <text evidence="10">Belongs to the TRAFAC class YlqF/YawG GTPase family. RsgA subfamily.</text>
</comment>
<accession>A0ABQ3S961</accession>
<keyword evidence="9 10" id="KW-0342">GTP-binding</keyword>
<keyword evidence="15" id="KW-1185">Reference proteome</keyword>
<evidence type="ECO:0000256" key="9">
    <source>
        <dbReference type="ARBA" id="ARBA00023134"/>
    </source>
</evidence>
<evidence type="ECO:0000256" key="7">
    <source>
        <dbReference type="ARBA" id="ARBA00022833"/>
    </source>
</evidence>
<evidence type="ECO:0000313" key="14">
    <source>
        <dbReference type="EMBL" id="GHI64671.1"/>
    </source>
</evidence>
<evidence type="ECO:0000256" key="11">
    <source>
        <dbReference type="SAM" id="MobiDB-lite"/>
    </source>
</evidence>
<dbReference type="PANTHER" id="PTHR32120">
    <property type="entry name" value="SMALL RIBOSOMAL SUBUNIT BIOGENESIS GTPASE RSGA"/>
    <property type="match status" value="1"/>
</dbReference>
<dbReference type="Gene3D" id="3.40.50.300">
    <property type="entry name" value="P-loop containing nucleotide triphosphate hydrolases"/>
    <property type="match status" value="1"/>
</dbReference>
<dbReference type="Gene3D" id="1.10.40.50">
    <property type="entry name" value="Probable gtpase engc, domain 3"/>
    <property type="match status" value="1"/>
</dbReference>
<dbReference type="GeneID" id="91474104"/>
<keyword evidence="6 10" id="KW-0378">Hydrolase</keyword>
<keyword evidence="3 10" id="KW-0479">Metal-binding</keyword>
<dbReference type="RefSeq" id="WP_189923155.1">
    <property type="nucleotide sequence ID" value="NZ_BMSI01000007.1"/>
</dbReference>
<feature type="domain" description="CP-type G" evidence="13">
    <location>
        <begin position="140"/>
        <end position="299"/>
    </location>
</feature>
<feature type="binding site" evidence="10">
    <location>
        <begin position="187"/>
        <end position="190"/>
    </location>
    <ligand>
        <name>GTP</name>
        <dbReference type="ChEBI" id="CHEBI:37565"/>
    </ligand>
</feature>
<feature type="binding site" evidence="10">
    <location>
        <position position="322"/>
    </location>
    <ligand>
        <name>Zn(2+)</name>
        <dbReference type="ChEBI" id="CHEBI:29105"/>
    </ligand>
</feature>
<evidence type="ECO:0000256" key="4">
    <source>
        <dbReference type="ARBA" id="ARBA00022730"/>
    </source>
</evidence>
<feature type="binding site" evidence="10">
    <location>
        <position position="329"/>
    </location>
    <ligand>
        <name>Zn(2+)</name>
        <dbReference type="ChEBI" id="CHEBI:29105"/>
    </ligand>
</feature>
<evidence type="ECO:0000256" key="10">
    <source>
        <dbReference type="HAMAP-Rule" id="MF_01820"/>
    </source>
</evidence>
<dbReference type="HAMAP" id="MF_01820">
    <property type="entry name" value="GTPase_RsgA"/>
    <property type="match status" value="1"/>
</dbReference>
<evidence type="ECO:0000313" key="15">
    <source>
        <dbReference type="Proteomes" id="UP000649259"/>
    </source>
</evidence>
<dbReference type="EMBL" id="BNEB01000005">
    <property type="protein sequence ID" value="GHI64671.1"/>
    <property type="molecule type" value="Genomic_DNA"/>
</dbReference>